<proteinExistence type="predicted"/>
<dbReference type="InterPro" id="IPR017465">
    <property type="entry name" value="EpsL_proteobac"/>
</dbReference>
<accession>A0A516SES7</accession>
<feature type="region of interest" description="Disordered" evidence="1">
    <location>
        <begin position="1"/>
        <end position="49"/>
    </location>
</feature>
<dbReference type="KEGG" id="cari:FNU76_09980"/>
<dbReference type="AlphaFoldDB" id="A0A516SES7"/>
<dbReference type="Proteomes" id="UP000317550">
    <property type="component" value="Chromosome"/>
</dbReference>
<dbReference type="EMBL" id="CP041730">
    <property type="protein sequence ID" value="QDQ26666.1"/>
    <property type="molecule type" value="Genomic_DNA"/>
</dbReference>
<evidence type="ECO:0000313" key="2">
    <source>
        <dbReference type="EMBL" id="QDQ26666.1"/>
    </source>
</evidence>
<reference evidence="3" key="1">
    <citation type="submission" date="2019-07" db="EMBL/GenBank/DDBJ databases">
        <title>Chitinimonas sp. nov., isolated from Ny-Alesund, arctica soil.</title>
        <authorList>
            <person name="Xu Q."/>
            <person name="Peng F."/>
        </authorList>
    </citation>
    <scope>NUCLEOTIDE SEQUENCE [LARGE SCALE GENOMIC DNA]</scope>
    <source>
        <strain evidence="3">R3-44</strain>
    </source>
</reference>
<name>A0A516SES7_9NEIS</name>
<feature type="compositionally biased region" description="Gly residues" evidence="1">
    <location>
        <begin position="1"/>
        <end position="16"/>
    </location>
</feature>
<organism evidence="2 3">
    <name type="scientific">Chitinimonas arctica</name>
    <dbReference type="NCBI Taxonomy" id="2594795"/>
    <lineage>
        <taxon>Bacteria</taxon>
        <taxon>Pseudomonadati</taxon>
        <taxon>Pseudomonadota</taxon>
        <taxon>Betaproteobacteria</taxon>
        <taxon>Neisseriales</taxon>
        <taxon>Chitinibacteraceae</taxon>
        <taxon>Chitinimonas</taxon>
    </lineage>
</organism>
<gene>
    <name evidence="2" type="primary">epsL</name>
    <name evidence="2" type="ORF">FNU76_09980</name>
</gene>
<evidence type="ECO:0000313" key="3">
    <source>
        <dbReference type="Proteomes" id="UP000317550"/>
    </source>
</evidence>
<dbReference type="OrthoDB" id="7054961at2"/>
<sequence length="507" mass="56300">MGAGSHGGGAKTGCGGDAQDKSAEEFQAGSLGRIGRLERDDTRPASGGSGPCVPEYRIYAICKILAEGGPSPANYARIPYRMPSRRYRPACWQVVNIEGTGLKEMLTPFPPPYVALLLALLLPAQAFADEGDPINLLGSARLQHDSNLFRLPGDADSQRLLGKPDKSDQILITSLGVQLDKPYGLQRFELDANLTNYRYRNFRHLDSTARNYTAAWQLQLTPQLHGRLSGSRTDTLNTFADVSGYDKRNLRTEERRRFDGSYDVSGSVRLLAGVGRYSKKSNQTSSVEDDYRVNSREGGVRYESPSGASVSLVTKRSDGTYLNRPQLNPATMLDSSFDERSNEVRLRLPAGGSAAFDARLARIERKHAHFSERDFSGTVGNLSLNWNITGKTQLAASVMRELSSAQSNTASYVESTRFLLAPYWQITEKAGMRLRYVHEVRDYLGQLSNAMPLDQSDTLDTAMIEFEWRPLRSLLMSTSLQTDLRSSNLPRRDYRSQSTSISAQYTF</sequence>
<keyword evidence="3" id="KW-1185">Reference proteome</keyword>
<dbReference type="NCBIfam" id="TIGR03014">
    <property type="entry name" value="EpsL"/>
    <property type="match status" value="1"/>
</dbReference>
<evidence type="ECO:0000256" key="1">
    <source>
        <dbReference type="SAM" id="MobiDB-lite"/>
    </source>
</evidence>
<protein>
    <submittedName>
        <fullName evidence="2">Putative exosortase B-associated extracellular polysaccharide biosynthesis transporter EpsL</fullName>
    </submittedName>
</protein>